<evidence type="ECO:0000313" key="2">
    <source>
        <dbReference type="EMBL" id="QNL43413.1"/>
    </source>
</evidence>
<feature type="transmembrane region" description="Helical" evidence="1">
    <location>
        <begin position="35"/>
        <end position="68"/>
    </location>
</feature>
<keyword evidence="1" id="KW-1133">Transmembrane helix</keyword>
<dbReference type="AlphaFoldDB" id="A0A7G9B1I2"/>
<evidence type="ECO:0000256" key="1">
    <source>
        <dbReference type="SAM" id="Phobius"/>
    </source>
</evidence>
<dbReference type="KEGG" id="ohi:H8790_07875"/>
<protein>
    <submittedName>
        <fullName evidence="2">Uncharacterized protein</fullName>
    </submittedName>
</protein>
<gene>
    <name evidence="2" type="ORF">H8790_07875</name>
</gene>
<keyword evidence="3" id="KW-1185">Reference proteome</keyword>
<organism evidence="2 3">
    <name type="scientific">Oscillibacter hominis</name>
    <dbReference type="NCBI Taxonomy" id="2763056"/>
    <lineage>
        <taxon>Bacteria</taxon>
        <taxon>Bacillati</taxon>
        <taxon>Bacillota</taxon>
        <taxon>Clostridia</taxon>
        <taxon>Eubacteriales</taxon>
        <taxon>Oscillospiraceae</taxon>
        <taxon>Oscillibacter</taxon>
    </lineage>
</organism>
<reference evidence="2 3" key="1">
    <citation type="submission" date="2020-08" db="EMBL/GenBank/DDBJ databases">
        <authorList>
            <person name="Liu C."/>
            <person name="Sun Q."/>
        </authorList>
    </citation>
    <scope>NUCLEOTIDE SEQUENCE [LARGE SCALE GENOMIC DNA]</scope>
    <source>
        <strain evidence="2 3">NSJ-62</strain>
    </source>
</reference>
<sequence>MTMYRNANQRTFASACDAEASFSCAHTAAVILDAILASFFVILVCLGILVSVCLVSLILVCLISLLILGKIQSPRERALTA</sequence>
<name>A0A7G9B1I2_9FIRM</name>
<dbReference type="EMBL" id="CP060490">
    <property type="protein sequence ID" value="QNL43413.1"/>
    <property type="molecule type" value="Genomic_DNA"/>
</dbReference>
<keyword evidence="1" id="KW-0812">Transmembrane</keyword>
<dbReference type="Proteomes" id="UP000515960">
    <property type="component" value="Chromosome"/>
</dbReference>
<keyword evidence="1" id="KW-0472">Membrane</keyword>
<proteinExistence type="predicted"/>
<accession>A0A7G9B1I2</accession>
<dbReference type="RefSeq" id="WP_187332004.1">
    <property type="nucleotide sequence ID" value="NZ_CP060490.1"/>
</dbReference>
<evidence type="ECO:0000313" key="3">
    <source>
        <dbReference type="Proteomes" id="UP000515960"/>
    </source>
</evidence>